<feature type="domain" description="C2H2-type" evidence="7">
    <location>
        <begin position="777"/>
        <end position="798"/>
    </location>
</feature>
<gene>
    <name evidence="8" type="ORF">LTR69_010488</name>
</gene>
<keyword evidence="5" id="KW-0539">Nucleus</keyword>
<dbReference type="PANTHER" id="PTHR24393">
    <property type="entry name" value="ZINC FINGER PROTEIN"/>
    <property type="match status" value="1"/>
</dbReference>
<dbReference type="Proteomes" id="UP001345691">
    <property type="component" value="Unassembled WGS sequence"/>
</dbReference>
<evidence type="ECO:0000256" key="4">
    <source>
        <dbReference type="ARBA" id="ARBA00022833"/>
    </source>
</evidence>
<feature type="region of interest" description="Disordered" evidence="6">
    <location>
        <begin position="686"/>
        <end position="710"/>
    </location>
</feature>
<evidence type="ECO:0000256" key="1">
    <source>
        <dbReference type="ARBA" id="ARBA00022723"/>
    </source>
</evidence>
<feature type="compositionally biased region" description="Basic residues" evidence="6">
    <location>
        <begin position="454"/>
        <end position="463"/>
    </location>
</feature>
<evidence type="ECO:0000313" key="8">
    <source>
        <dbReference type="EMBL" id="KAK5051111.1"/>
    </source>
</evidence>
<accession>A0ABR0IX70</accession>
<keyword evidence="9" id="KW-1185">Reference proteome</keyword>
<comment type="caution">
    <text evidence="8">The sequence shown here is derived from an EMBL/GenBank/DDBJ whole genome shotgun (WGS) entry which is preliminary data.</text>
</comment>
<sequence>MAAGSIHGYPQGSGRARVGSDPYIPLQHTGGAIVLDTASAADTDLIGVQSHLSGMNSATDDTSTIYPSPSGNSFSDYTESFMNFFQSDDSQGNSQYFLPDSDLNPALFLDTQNTSVQAPGVHSHHHGPLELQTQAQDQGPWSHIDVIRRRTSPSSDNITANVPASPQHLTPMNRPRHSSASGVVSVEDSAYYTGSRKSHHGFESVTGISGEEMDHRGQNYPQVPIFDTQQTTKYSSSGSSTTVTLAGYSHNNLLQTPTQQENPPAQGNIALYCRECKYQARTRSDLKKHNARHERSHICHVVGCPRNSKGFATSNDLDRHLKSVHHLNRRLDSKYFKCFSEGCTRAEKWWPRQDNFKQHLVKMHKGEDIDRLLSLSEEWFAQQRQQEQSVDTQSNVAPDEMDIDNSNMSVAEQFQAYAANNSMPLLENAVQHGFISNSQSFDLGFNPTLNPRHTTQRHQRRRVSTSAAGSAPHAQFPLPALDTTNVAALSTSMQRTRSSQAYCPQFSDAGQLSSYTHPYVGYVSVADPLWSKMEPLLLNSRPVHPVKYAVANDQIHKIKGPHTVADPYLDVNRMADIPSPQEPQPSVLNELRGQQDDYLMNTTGGVTSEVTTSISPIQVKVTPPENESKQGEAGKTKFEKVIVDEVLKFVQEIEKSKPDNASSSLPAVEEILSLFRLGSRSVSSVGSSSVSRITGADTESAVSKTSPTSREGVHVCPICLKTKNRPSDLKKHMQRHAKPYGCTHDRCYDKTFGSKSDWQRHEQKCTNMHRQQECWRCLHCQDVYGDQGEYIRHMMNVHSIKKVENTQHSPRLQRIARNYEGPFWCGFCGKIVLLLQDKQGVEAFNLRSDHIANHFTKEKRNIKDWIELTGHGKTKELLSKEGQGQNPPFATAMQEEDDSIFSPEFEGAGTQSSLSVESEVLGEQVFYPQSQPSSLDSVGFNGHQQFHFNGQFQTLQQHKTMTSQLESTVTLQAPGQMNTMYAHADPARQKRHHHQQPRKPTQQLAESVECCECEVPANVRLSKICINCGHDFCLRCTYRGPPKDDHC</sequence>
<evidence type="ECO:0000256" key="3">
    <source>
        <dbReference type="ARBA" id="ARBA00022771"/>
    </source>
</evidence>
<keyword evidence="3" id="KW-0863">Zinc-finger</keyword>
<dbReference type="PROSITE" id="PS00028">
    <property type="entry name" value="ZINC_FINGER_C2H2_1"/>
    <property type="match status" value="1"/>
</dbReference>
<evidence type="ECO:0000313" key="9">
    <source>
        <dbReference type="Proteomes" id="UP001345691"/>
    </source>
</evidence>
<dbReference type="PANTHER" id="PTHR24393:SF34">
    <property type="entry name" value="PR_SET DOMAIN 13"/>
    <property type="match status" value="1"/>
</dbReference>
<dbReference type="InterPro" id="IPR013087">
    <property type="entry name" value="Znf_C2H2_type"/>
</dbReference>
<reference evidence="8 9" key="1">
    <citation type="submission" date="2023-08" db="EMBL/GenBank/DDBJ databases">
        <title>Black Yeasts Isolated from many extreme environments.</title>
        <authorList>
            <person name="Coleine C."/>
            <person name="Stajich J.E."/>
            <person name="Selbmann L."/>
        </authorList>
    </citation>
    <scope>NUCLEOTIDE SEQUENCE [LARGE SCALE GENOMIC DNA]</scope>
    <source>
        <strain evidence="8 9">CCFEE 6328</strain>
    </source>
</reference>
<dbReference type="SMART" id="SM00355">
    <property type="entry name" value="ZnF_C2H2"/>
    <property type="match status" value="6"/>
</dbReference>
<keyword evidence="4" id="KW-0862">Zinc</keyword>
<feature type="region of interest" description="Disordered" evidence="6">
    <location>
        <begin position="448"/>
        <end position="477"/>
    </location>
</feature>
<feature type="region of interest" description="Disordered" evidence="6">
    <location>
        <begin position="1"/>
        <end position="21"/>
    </location>
</feature>
<evidence type="ECO:0000256" key="2">
    <source>
        <dbReference type="ARBA" id="ARBA00022737"/>
    </source>
</evidence>
<dbReference type="Gene3D" id="3.30.160.60">
    <property type="entry name" value="Classic Zinc Finger"/>
    <property type="match status" value="2"/>
</dbReference>
<keyword evidence="2" id="KW-0677">Repeat</keyword>
<protein>
    <recommendedName>
        <fullName evidence="7">C2H2-type domain-containing protein</fullName>
    </recommendedName>
</protein>
<organism evidence="8 9">
    <name type="scientific">Exophiala sideris</name>
    <dbReference type="NCBI Taxonomy" id="1016849"/>
    <lineage>
        <taxon>Eukaryota</taxon>
        <taxon>Fungi</taxon>
        <taxon>Dikarya</taxon>
        <taxon>Ascomycota</taxon>
        <taxon>Pezizomycotina</taxon>
        <taxon>Eurotiomycetes</taxon>
        <taxon>Chaetothyriomycetidae</taxon>
        <taxon>Chaetothyriales</taxon>
        <taxon>Herpotrichiellaceae</taxon>
        <taxon>Exophiala</taxon>
    </lineage>
</organism>
<dbReference type="EMBL" id="JAVRRF010000036">
    <property type="protein sequence ID" value="KAK5051111.1"/>
    <property type="molecule type" value="Genomic_DNA"/>
</dbReference>
<evidence type="ECO:0000256" key="5">
    <source>
        <dbReference type="ARBA" id="ARBA00023242"/>
    </source>
</evidence>
<feature type="region of interest" description="Disordered" evidence="6">
    <location>
        <begin position="152"/>
        <end position="180"/>
    </location>
</feature>
<feature type="compositionally biased region" description="Polar residues" evidence="6">
    <location>
        <begin position="700"/>
        <end position="709"/>
    </location>
</feature>
<feature type="compositionally biased region" description="Polar residues" evidence="6">
    <location>
        <begin position="152"/>
        <end position="170"/>
    </location>
</feature>
<evidence type="ECO:0000256" key="6">
    <source>
        <dbReference type="SAM" id="MobiDB-lite"/>
    </source>
</evidence>
<evidence type="ECO:0000259" key="7">
    <source>
        <dbReference type="PROSITE" id="PS00028"/>
    </source>
</evidence>
<name>A0ABR0IX70_9EURO</name>
<proteinExistence type="predicted"/>
<keyword evidence="1" id="KW-0479">Metal-binding</keyword>